<evidence type="ECO:0000256" key="5">
    <source>
        <dbReference type="ARBA" id="ARBA00022741"/>
    </source>
</evidence>
<dbReference type="InterPro" id="IPR003594">
    <property type="entry name" value="HATPase_dom"/>
</dbReference>
<evidence type="ECO:0000256" key="7">
    <source>
        <dbReference type="ARBA" id="ARBA00022840"/>
    </source>
</evidence>
<dbReference type="PANTHER" id="PTHR41523">
    <property type="entry name" value="TWO-COMPONENT SYSTEM SENSOR PROTEIN"/>
    <property type="match status" value="1"/>
</dbReference>
<evidence type="ECO:0000256" key="2">
    <source>
        <dbReference type="ARBA" id="ARBA00012438"/>
    </source>
</evidence>
<dbReference type="InterPro" id="IPR011495">
    <property type="entry name" value="Sig_transdc_His_kin_sub2_dim/P"/>
</dbReference>
<dbReference type="InterPro" id="IPR036890">
    <property type="entry name" value="HATPase_C_sf"/>
</dbReference>
<dbReference type="Pfam" id="PF02518">
    <property type="entry name" value="HATPase_c"/>
    <property type="match status" value="1"/>
</dbReference>
<feature type="domain" description="Signal transduction histidine kinase subgroup 2 dimerisation and phosphoacceptor" evidence="9">
    <location>
        <begin position="433"/>
        <end position="498"/>
    </location>
</feature>
<dbReference type="AlphaFoldDB" id="A0A8T3VGV1"/>
<evidence type="ECO:0000259" key="10">
    <source>
        <dbReference type="Pfam" id="PF08447"/>
    </source>
</evidence>
<dbReference type="PANTHER" id="PTHR41523:SF8">
    <property type="entry name" value="ETHYLENE RESPONSE SENSOR PROTEIN"/>
    <property type="match status" value="1"/>
</dbReference>
<evidence type="ECO:0000256" key="3">
    <source>
        <dbReference type="ARBA" id="ARBA00022553"/>
    </source>
</evidence>
<keyword evidence="6" id="KW-0418">Kinase</keyword>
<evidence type="ECO:0000313" key="11">
    <source>
        <dbReference type="EMBL" id="MBE6510433.1"/>
    </source>
</evidence>
<dbReference type="InterPro" id="IPR013655">
    <property type="entry name" value="PAS_fold_3"/>
</dbReference>
<comment type="caution">
    <text evidence="11">The sequence shown here is derived from an EMBL/GenBank/DDBJ whole genome shotgun (WGS) entry which is preliminary data.</text>
</comment>
<dbReference type="Pfam" id="PF08447">
    <property type="entry name" value="PAS_3"/>
    <property type="match status" value="1"/>
</dbReference>
<dbReference type="Proteomes" id="UP000713479">
    <property type="component" value="Unassembled WGS sequence"/>
</dbReference>
<evidence type="ECO:0000256" key="6">
    <source>
        <dbReference type="ARBA" id="ARBA00022777"/>
    </source>
</evidence>
<name>A0A8T3VGV1_9EURY</name>
<keyword evidence="4" id="KW-0808">Transferase</keyword>
<evidence type="ECO:0000256" key="4">
    <source>
        <dbReference type="ARBA" id="ARBA00022679"/>
    </source>
</evidence>
<dbReference type="SUPFAM" id="SSF55874">
    <property type="entry name" value="ATPase domain of HSP90 chaperone/DNA topoisomerase II/histidine kinase"/>
    <property type="match status" value="1"/>
</dbReference>
<protein>
    <recommendedName>
        <fullName evidence="2">histidine kinase</fullName>
        <ecNumber evidence="2">2.7.13.3</ecNumber>
    </recommendedName>
</protein>
<dbReference type="SUPFAM" id="SSF55785">
    <property type="entry name" value="PYP-like sensor domain (PAS domain)"/>
    <property type="match status" value="1"/>
</dbReference>
<dbReference type="EC" id="2.7.13.3" evidence="2"/>
<keyword evidence="7" id="KW-0067">ATP-binding</keyword>
<dbReference type="GO" id="GO:0005524">
    <property type="term" value="F:ATP binding"/>
    <property type="evidence" value="ECO:0007669"/>
    <property type="project" value="UniProtKB-KW"/>
</dbReference>
<dbReference type="Gene3D" id="3.30.565.10">
    <property type="entry name" value="Histidine kinase-like ATPase, C-terminal domain"/>
    <property type="match status" value="1"/>
</dbReference>
<dbReference type="InterPro" id="IPR035965">
    <property type="entry name" value="PAS-like_dom_sf"/>
</dbReference>
<dbReference type="EMBL" id="SUTF01000004">
    <property type="protein sequence ID" value="MBE6510433.1"/>
    <property type="molecule type" value="Genomic_DNA"/>
</dbReference>
<evidence type="ECO:0000259" key="9">
    <source>
        <dbReference type="Pfam" id="PF07568"/>
    </source>
</evidence>
<dbReference type="Pfam" id="PF07568">
    <property type="entry name" value="HisKA_2"/>
    <property type="match status" value="1"/>
</dbReference>
<keyword evidence="3" id="KW-0597">Phosphoprotein</keyword>
<comment type="catalytic activity">
    <reaction evidence="1">
        <text>ATP + protein L-histidine = ADP + protein N-phospho-L-histidine.</text>
        <dbReference type="EC" id="2.7.13.3"/>
    </reaction>
</comment>
<proteinExistence type="predicted"/>
<evidence type="ECO:0000256" key="1">
    <source>
        <dbReference type="ARBA" id="ARBA00000085"/>
    </source>
</evidence>
<organism evidence="11 12">
    <name type="scientific">Methanobrevibacter millerae</name>
    <dbReference type="NCBI Taxonomy" id="230361"/>
    <lineage>
        <taxon>Archaea</taxon>
        <taxon>Methanobacteriati</taxon>
        <taxon>Methanobacteriota</taxon>
        <taxon>Methanomada group</taxon>
        <taxon>Methanobacteria</taxon>
        <taxon>Methanobacteriales</taxon>
        <taxon>Methanobacteriaceae</taxon>
        <taxon>Methanobrevibacter</taxon>
    </lineage>
</organism>
<dbReference type="GO" id="GO:0004673">
    <property type="term" value="F:protein histidine kinase activity"/>
    <property type="evidence" value="ECO:0007669"/>
    <property type="project" value="UniProtKB-EC"/>
</dbReference>
<reference evidence="11" key="1">
    <citation type="submission" date="2019-04" db="EMBL/GenBank/DDBJ databases">
        <title>Evolution of Biomass-Degrading Anaerobic Consortia Revealed by Metagenomics.</title>
        <authorList>
            <person name="Peng X."/>
        </authorList>
    </citation>
    <scope>NUCLEOTIDE SEQUENCE</scope>
    <source>
        <strain evidence="11">SIG13</strain>
    </source>
</reference>
<sequence>MNKIKVINMHIERQYRELEDIEEVRAYNINKIDLFEKAPQVKKPEKIPLSNIIKYVQSDVNMFIPIDDGEDFIINRMGWNILERGNVKLEDVEGRRLSQCSPFFYEILKEPFKEILKTRKPKAMRVYYYVSDKIRTLTNIHILCDEGNIFLISDYVDSEKHKEKTEEQQKIEDDANKSNLIEYFSQTGSYYKTRNEYTWTPGIYNIINRTQESNDAYYNIIFDLVIPEDKPLVKELLETMSPETDTYENIIRIKTRDGHIKYLDTYLYSKFDENGDVISHYGLFKDVSLDSHKHMTRPVDFMLNGFNHNSHLSLLIEPLSKRYEFSEGFYDMIEVPHDKYIHNKDIVENIVEDDVREELYKLIDGELDEINSIFTYNVCGNEDNQKVCELFIEKFSYGNNMHSIGFLTDITDMRKKQEELIKSNANKNILIKEVHHRVKNNLQVLNSFLNLERRAYGNNPNRILDNMQARLSSLALLHEKTYNTTDFLNINLKDYIEDQDNTLQGLFSAKNIHFESDIDEDIHLSIEIITPLLLIVDELTMNAIKHAFPDPEMENKTISKKIDFVDENTCEFILKDNGVGLGNPEKLINHNLGWEIIKSLTKQLNGEIEILDVEEGTAFRIVFPTSFDYEIEGDEV</sequence>
<feature type="domain" description="PAS fold-3" evidence="10">
    <location>
        <begin position="198"/>
        <end position="279"/>
    </location>
</feature>
<feature type="domain" description="Histidine kinase/HSP90-like ATPase" evidence="8">
    <location>
        <begin position="531"/>
        <end position="625"/>
    </location>
</feature>
<keyword evidence="5" id="KW-0547">Nucleotide-binding</keyword>
<evidence type="ECO:0000259" key="8">
    <source>
        <dbReference type="Pfam" id="PF02518"/>
    </source>
</evidence>
<accession>A0A8T3VGV1</accession>
<gene>
    <name evidence="11" type="ORF">E7Z74_04095</name>
</gene>
<evidence type="ECO:0000313" key="12">
    <source>
        <dbReference type="Proteomes" id="UP000713479"/>
    </source>
</evidence>
<dbReference type="Gene3D" id="3.30.450.20">
    <property type="entry name" value="PAS domain"/>
    <property type="match status" value="2"/>
</dbReference>